<dbReference type="InterPro" id="IPR047262">
    <property type="entry name" value="PRX-like1"/>
</dbReference>
<gene>
    <name evidence="3" type="ORF">DCC81_20860</name>
</gene>
<dbReference type="OrthoDB" id="9809746at2"/>
<dbReference type="GO" id="GO:0016491">
    <property type="term" value="F:oxidoreductase activity"/>
    <property type="evidence" value="ECO:0007669"/>
    <property type="project" value="InterPro"/>
</dbReference>
<dbReference type="EMBL" id="QCYK01000003">
    <property type="protein sequence ID" value="PUZ22874.1"/>
    <property type="molecule type" value="Genomic_DNA"/>
</dbReference>
<keyword evidence="1" id="KW-0732">Signal</keyword>
<dbReference type="Pfam" id="PF08534">
    <property type="entry name" value="Redoxin"/>
    <property type="match status" value="1"/>
</dbReference>
<dbReference type="PANTHER" id="PTHR43640:SF1">
    <property type="entry name" value="THIOREDOXIN-DEPENDENT PEROXIREDOXIN"/>
    <property type="match status" value="1"/>
</dbReference>
<comment type="caution">
    <text evidence="3">The sequence shown here is derived from an EMBL/GenBank/DDBJ whole genome shotgun (WGS) entry which is preliminary data.</text>
</comment>
<evidence type="ECO:0000259" key="2">
    <source>
        <dbReference type="PROSITE" id="PS51352"/>
    </source>
</evidence>
<dbReference type="InterPro" id="IPR013740">
    <property type="entry name" value="Redoxin"/>
</dbReference>
<dbReference type="PANTHER" id="PTHR43640">
    <property type="entry name" value="OS07G0260300 PROTEIN"/>
    <property type="match status" value="1"/>
</dbReference>
<dbReference type="Gene3D" id="3.40.30.10">
    <property type="entry name" value="Glutaredoxin"/>
    <property type="match status" value="1"/>
</dbReference>
<evidence type="ECO:0000256" key="1">
    <source>
        <dbReference type="SAM" id="SignalP"/>
    </source>
</evidence>
<sequence>MSCSLKPSPMKAVVVSLLLLSALPLPRTGATLALPTGAYLPNADEPLRTACGQETTLHQAMGTNGLLIMFTSNVCPYVLRNQARTNTVCQYAQAHHIGVILLNANEADREVNESLHAMQVYAEAQGFKWPYALDKDSHLADVFGADHTPDCFLFDKDSRLVYSGGIDDNPGNAAQVKVHYLQNALEALAEGKSISDHKGDDVGCSVKRK</sequence>
<name>A0A2T7BCQ2_9BACT</name>
<dbReference type="GO" id="GO:0016853">
    <property type="term" value="F:isomerase activity"/>
    <property type="evidence" value="ECO:0007669"/>
    <property type="project" value="UniProtKB-KW"/>
</dbReference>
<organism evidence="3 4">
    <name type="scientific">Chitinophaga parva</name>
    <dbReference type="NCBI Taxonomy" id="2169414"/>
    <lineage>
        <taxon>Bacteria</taxon>
        <taxon>Pseudomonadati</taxon>
        <taxon>Bacteroidota</taxon>
        <taxon>Chitinophagia</taxon>
        <taxon>Chitinophagales</taxon>
        <taxon>Chitinophagaceae</taxon>
        <taxon>Chitinophaga</taxon>
    </lineage>
</organism>
<reference evidence="3 4" key="1">
    <citation type="submission" date="2018-04" db="EMBL/GenBank/DDBJ databases">
        <title>Chitinophaga fuyangensis sp. nov., isolated from soil in a chemical factory.</title>
        <authorList>
            <person name="Chen K."/>
        </authorList>
    </citation>
    <scope>NUCLEOTIDE SEQUENCE [LARGE SCALE GENOMIC DNA]</scope>
    <source>
        <strain evidence="3 4">LY-1</strain>
    </source>
</reference>
<dbReference type="InterPro" id="IPR036249">
    <property type="entry name" value="Thioredoxin-like_sf"/>
</dbReference>
<feature type="signal peptide" evidence="1">
    <location>
        <begin position="1"/>
        <end position="29"/>
    </location>
</feature>
<protein>
    <submittedName>
        <fullName evidence="3">Thiol-disulfide isomerase</fullName>
    </submittedName>
</protein>
<dbReference type="PROSITE" id="PS51352">
    <property type="entry name" value="THIOREDOXIN_2"/>
    <property type="match status" value="1"/>
</dbReference>
<dbReference type="AlphaFoldDB" id="A0A2T7BCQ2"/>
<keyword evidence="4" id="KW-1185">Reference proteome</keyword>
<dbReference type="InterPro" id="IPR013766">
    <property type="entry name" value="Thioredoxin_domain"/>
</dbReference>
<feature type="chain" id="PRO_5015438868" evidence="1">
    <location>
        <begin position="30"/>
        <end position="209"/>
    </location>
</feature>
<evidence type="ECO:0000313" key="4">
    <source>
        <dbReference type="Proteomes" id="UP000244450"/>
    </source>
</evidence>
<accession>A0A2T7BCQ2</accession>
<keyword evidence="3" id="KW-0413">Isomerase</keyword>
<dbReference type="Proteomes" id="UP000244450">
    <property type="component" value="Unassembled WGS sequence"/>
</dbReference>
<dbReference type="SUPFAM" id="SSF52833">
    <property type="entry name" value="Thioredoxin-like"/>
    <property type="match status" value="1"/>
</dbReference>
<feature type="domain" description="Thioredoxin" evidence="2">
    <location>
        <begin position="34"/>
        <end position="190"/>
    </location>
</feature>
<evidence type="ECO:0000313" key="3">
    <source>
        <dbReference type="EMBL" id="PUZ22874.1"/>
    </source>
</evidence>
<proteinExistence type="predicted"/>